<dbReference type="Gene3D" id="2.130.10.10">
    <property type="entry name" value="YVTN repeat-like/Quinoprotein amine dehydrogenase"/>
    <property type="match status" value="1"/>
</dbReference>
<name>A0A6I6JMD2_9BACT</name>
<dbReference type="AlphaFoldDB" id="A0A6I6JMD2"/>
<dbReference type="GO" id="GO:0005886">
    <property type="term" value="C:plasma membrane"/>
    <property type="evidence" value="ECO:0007669"/>
    <property type="project" value="UniProtKB-SubCell"/>
</dbReference>
<evidence type="ECO:0000256" key="1">
    <source>
        <dbReference type="ARBA" id="ARBA00004236"/>
    </source>
</evidence>
<evidence type="ECO:0000313" key="5">
    <source>
        <dbReference type="Proteomes" id="UP000428260"/>
    </source>
</evidence>
<dbReference type="EMBL" id="CP046401">
    <property type="protein sequence ID" value="QGY44045.1"/>
    <property type="molecule type" value="Genomic_DNA"/>
</dbReference>
<evidence type="ECO:0000256" key="3">
    <source>
        <dbReference type="ARBA" id="ARBA00023136"/>
    </source>
</evidence>
<keyword evidence="3" id="KW-0472">Membrane</keyword>
<gene>
    <name evidence="4" type="ORF">GM418_10360</name>
</gene>
<keyword evidence="5" id="KW-1185">Reference proteome</keyword>
<dbReference type="Pfam" id="PF06977">
    <property type="entry name" value="SdiA-regulated"/>
    <property type="match status" value="1"/>
</dbReference>
<reference evidence="4 5" key="1">
    <citation type="submission" date="2019-11" db="EMBL/GenBank/DDBJ databases">
        <authorList>
            <person name="Zheng R.K."/>
            <person name="Sun C.M."/>
        </authorList>
    </citation>
    <scope>NUCLEOTIDE SEQUENCE [LARGE SCALE GENOMIC DNA]</scope>
    <source>
        <strain evidence="4 5">WC007</strain>
    </source>
</reference>
<accession>A0A6I6JMD2</accession>
<dbReference type="KEGG" id="mcos:GM418_10360"/>
<dbReference type="SUPFAM" id="SSF101898">
    <property type="entry name" value="NHL repeat"/>
    <property type="match status" value="1"/>
</dbReference>
<keyword evidence="2" id="KW-1003">Cell membrane</keyword>
<proteinExistence type="predicted"/>
<comment type="subcellular location">
    <subcellularLocation>
        <location evidence="1">Cell membrane</location>
    </subcellularLocation>
</comment>
<dbReference type="Proteomes" id="UP000428260">
    <property type="component" value="Chromosome"/>
</dbReference>
<evidence type="ECO:0000256" key="2">
    <source>
        <dbReference type="ARBA" id="ARBA00022475"/>
    </source>
</evidence>
<sequence length="327" mass="37480">MDFMNTFKVRMQLFKNVILLIFLISYGVSNAQELKENELFKNKSYTLPYILNRPNKTWKLPKKLNEISGLSYIDKYRLACIQDEKGNIYIFNLLTGDVERKIDFGDDGDYEAIEIVKNDAWVLKSNGTLYKVNNYLNENEDDVEKYPTILTKKNDAEGLCYYPPSKQLLIACKGHPFVDDKSGKNQKAIYQYDIKTNLLDLDPFLVIRLDFIKDLKNYNTITKWGVELLAYLDDAKGDLTFQPSAIAIHPVTGDIYILASVGNLLMIYSSEKELQCIVQLEAKIHPQPEGICFSPDGTLYISNEGKETSGRISVFTMRNQPLTNDEQ</sequence>
<protein>
    <submittedName>
        <fullName evidence="4">Uncharacterized protein</fullName>
    </submittedName>
</protein>
<dbReference type="InterPro" id="IPR009722">
    <property type="entry name" value="YjiK/CarP"/>
</dbReference>
<organism evidence="4 5">
    <name type="scientific">Maribellus comscasis</name>
    <dbReference type="NCBI Taxonomy" id="2681766"/>
    <lineage>
        <taxon>Bacteria</taxon>
        <taxon>Pseudomonadati</taxon>
        <taxon>Bacteroidota</taxon>
        <taxon>Bacteroidia</taxon>
        <taxon>Marinilabiliales</taxon>
        <taxon>Prolixibacteraceae</taxon>
        <taxon>Maribellus</taxon>
    </lineage>
</organism>
<evidence type="ECO:0000313" key="4">
    <source>
        <dbReference type="EMBL" id="QGY44045.1"/>
    </source>
</evidence>
<dbReference type="InterPro" id="IPR015943">
    <property type="entry name" value="WD40/YVTN_repeat-like_dom_sf"/>
</dbReference>